<dbReference type="EMBL" id="PPEA01000739">
    <property type="protein sequence ID" value="PQM44669.1"/>
    <property type="molecule type" value="Genomic_DNA"/>
</dbReference>
<reference evidence="1 2" key="1">
    <citation type="journal article" date="2017" name="Int. J. Syst. Evol. Microbiol.">
        <title>Mycobacterium talmoniae sp. nov., a slowly growing mycobacterium isolated from human respiratory samples.</title>
        <authorList>
            <person name="Davidson R.M."/>
            <person name="DeGroote M.A."/>
            <person name="Marola J.L."/>
            <person name="Buss S."/>
            <person name="Jones V."/>
            <person name="McNeil M.R."/>
            <person name="Freifeld A.G."/>
            <person name="Elaine Epperson L."/>
            <person name="Hasan N.A."/>
            <person name="Jackson M."/>
            <person name="Iwen P.C."/>
            <person name="Salfinger M."/>
            <person name="Strong M."/>
        </authorList>
    </citation>
    <scope>NUCLEOTIDE SEQUENCE [LARGE SCALE GENOMIC DNA]</scope>
    <source>
        <strain evidence="1 2">ATCC BAA-2683</strain>
    </source>
</reference>
<dbReference type="Gene3D" id="3.40.630.30">
    <property type="match status" value="1"/>
</dbReference>
<comment type="caution">
    <text evidence="1">The sequence shown here is derived from an EMBL/GenBank/DDBJ whole genome shotgun (WGS) entry which is preliminary data.</text>
</comment>
<organism evidence="1 2">
    <name type="scientific">Mycobacterium talmoniae</name>
    <dbReference type="NCBI Taxonomy" id="1858794"/>
    <lineage>
        <taxon>Bacteria</taxon>
        <taxon>Bacillati</taxon>
        <taxon>Actinomycetota</taxon>
        <taxon>Actinomycetes</taxon>
        <taxon>Mycobacteriales</taxon>
        <taxon>Mycobacteriaceae</taxon>
        <taxon>Mycobacterium</taxon>
    </lineage>
</organism>
<protein>
    <recommendedName>
        <fullName evidence="3">N-acetyltransferase domain-containing protein</fullName>
    </recommendedName>
</protein>
<dbReference type="InterPro" id="IPR016181">
    <property type="entry name" value="Acyl_CoA_acyltransferase"/>
</dbReference>
<proteinExistence type="predicted"/>
<evidence type="ECO:0000313" key="1">
    <source>
        <dbReference type="EMBL" id="PQM44669.1"/>
    </source>
</evidence>
<name>A0A2S8BDF7_9MYCO</name>
<accession>A0A2S8BDF7</accession>
<gene>
    <name evidence="1" type="ORF">C1Y40_05174</name>
</gene>
<evidence type="ECO:0008006" key="3">
    <source>
        <dbReference type="Google" id="ProtNLM"/>
    </source>
</evidence>
<evidence type="ECO:0000313" key="2">
    <source>
        <dbReference type="Proteomes" id="UP000238296"/>
    </source>
</evidence>
<dbReference type="Proteomes" id="UP000238296">
    <property type="component" value="Unassembled WGS sequence"/>
</dbReference>
<dbReference type="AlphaFoldDB" id="A0A2S8BDF7"/>
<dbReference type="SUPFAM" id="SSF55729">
    <property type="entry name" value="Acyl-CoA N-acyltransferases (Nat)"/>
    <property type="match status" value="1"/>
</dbReference>
<sequence length="52" mass="5489">MTAAAARWALDAGAAEVVLFTDLANPVSNAIYQRIGFEPVADLVRIDFVAAP</sequence>